<dbReference type="EMBL" id="UYRU01076089">
    <property type="protein sequence ID" value="VDN26562.1"/>
    <property type="molecule type" value="Genomic_DNA"/>
</dbReference>
<proteinExistence type="predicted"/>
<gene>
    <name evidence="2" type="ORF">DILT_LOCUS14831</name>
</gene>
<sequence>MADCILVPTVIVGLAREVACCFIFFSPLGFSLTGSHAANRSVLIKATTERSTSSTTQPRRPTPGSSSALDQRRLMSGIKRRSISNSDRDPKRAHTGSSEPNNLVEEVEGTPKVAETAVTGTKPVEARVLAGFLPGLDAYSGSCSDSSSDSSTDVEDAAQTLDVIAMTRTKSSSSGGE</sequence>
<feature type="compositionally biased region" description="Low complexity" evidence="1">
    <location>
        <begin position="49"/>
        <end position="67"/>
    </location>
</feature>
<dbReference type="AlphaFoldDB" id="A0A3P7Q3K9"/>
<evidence type="ECO:0000313" key="2">
    <source>
        <dbReference type="EMBL" id="VDN26562.1"/>
    </source>
</evidence>
<name>A0A3P7Q3K9_DIBLA</name>
<organism evidence="2 3">
    <name type="scientific">Dibothriocephalus latus</name>
    <name type="common">Fish tapeworm</name>
    <name type="synonym">Diphyllobothrium latum</name>
    <dbReference type="NCBI Taxonomy" id="60516"/>
    <lineage>
        <taxon>Eukaryota</taxon>
        <taxon>Metazoa</taxon>
        <taxon>Spiralia</taxon>
        <taxon>Lophotrochozoa</taxon>
        <taxon>Platyhelminthes</taxon>
        <taxon>Cestoda</taxon>
        <taxon>Eucestoda</taxon>
        <taxon>Diphyllobothriidea</taxon>
        <taxon>Diphyllobothriidae</taxon>
        <taxon>Dibothriocephalus</taxon>
    </lineage>
</organism>
<feature type="region of interest" description="Disordered" evidence="1">
    <location>
        <begin position="47"/>
        <end position="110"/>
    </location>
</feature>
<evidence type="ECO:0000313" key="3">
    <source>
        <dbReference type="Proteomes" id="UP000281553"/>
    </source>
</evidence>
<protein>
    <submittedName>
        <fullName evidence="2">Uncharacterized protein</fullName>
    </submittedName>
</protein>
<accession>A0A3P7Q3K9</accession>
<keyword evidence="3" id="KW-1185">Reference proteome</keyword>
<reference evidence="2 3" key="1">
    <citation type="submission" date="2018-11" db="EMBL/GenBank/DDBJ databases">
        <authorList>
            <consortium name="Pathogen Informatics"/>
        </authorList>
    </citation>
    <scope>NUCLEOTIDE SEQUENCE [LARGE SCALE GENOMIC DNA]</scope>
</reference>
<dbReference type="Proteomes" id="UP000281553">
    <property type="component" value="Unassembled WGS sequence"/>
</dbReference>
<evidence type="ECO:0000256" key="1">
    <source>
        <dbReference type="SAM" id="MobiDB-lite"/>
    </source>
</evidence>
<dbReference type="OrthoDB" id="6277137at2759"/>